<keyword evidence="4" id="KW-0812">Transmembrane</keyword>
<evidence type="ECO:0000256" key="3">
    <source>
        <dbReference type="ARBA" id="ARBA00022475"/>
    </source>
</evidence>
<dbReference type="InterPro" id="IPR027417">
    <property type="entry name" value="P-loop_NTPase"/>
</dbReference>
<comment type="similarity">
    <text evidence="2">Belongs to the VirD4/TraG family.</text>
</comment>
<gene>
    <name evidence="8" type="ORF">FHY64_20040</name>
</gene>
<keyword evidence="6" id="KW-0472">Membrane</keyword>
<sequence length="488" mass="53101">MSPEKPLELPRGHRRARQEKPPAAEWMTDANIAQLLPYEEGAILLGKHAGQLVGVTDDRHLLTVAGSRAGKSSTCLKPNLKRWPSSVLCIDPKGELAMETADARAAMGQAVYILDPFEEVKGPAAQYRVGFNPLAEIREGDPRDIVDNASIVADALILPSKGDNSDHWSLSAKNLLRGLILYMLAKNADAASLTLLRKLVNSPLRAPDDADADAPMSLSERFTEMVEDYPDDFGGVVAGVGGTMDGKPPNELGSIVSTAVEQTAFLDGDPMTEHLGSIGLPSMPSLRQLKRTPTTIYLVLPASRMATHFRWLRVVLTLALAALEREPMALPAPRKDTAPSVLFVLEEFPQLGYMRQIEAAAGLMAGYGVKLWTVLQDLSQLRTLYRDSWETFIGNAGVVQAFGNTDATTLEYISRTLGTRQITETQDNRPTPSAMTSGARVSSETRNTVPLLAPFEIALYGGRDTGRQFVMMAGKPPAYIERLLHTEV</sequence>
<name>A0A5C5GA81_9RHOB</name>
<dbReference type="Gene3D" id="3.40.50.300">
    <property type="entry name" value="P-loop containing nucleotide triphosphate hydrolases"/>
    <property type="match status" value="1"/>
</dbReference>
<dbReference type="EMBL" id="VFFF01000008">
    <property type="protein sequence ID" value="TNY30457.1"/>
    <property type="molecule type" value="Genomic_DNA"/>
</dbReference>
<evidence type="ECO:0000313" key="9">
    <source>
        <dbReference type="Proteomes" id="UP000314011"/>
    </source>
</evidence>
<dbReference type="GO" id="GO:0005886">
    <property type="term" value="C:plasma membrane"/>
    <property type="evidence" value="ECO:0007669"/>
    <property type="project" value="UniProtKB-SubCell"/>
</dbReference>
<dbReference type="RefSeq" id="WP_140197657.1">
    <property type="nucleotide sequence ID" value="NZ_CP065917.1"/>
</dbReference>
<dbReference type="OrthoDB" id="9759295at2"/>
<proteinExistence type="inferred from homology"/>
<dbReference type="CDD" id="cd01127">
    <property type="entry name" value="TrwB_TraG_TraD_VirD4"/>
    <property type="match status" value="1"/>
</dbReference>
<evidence type="ECO:0000313" key="8">
    <source>
        <dbReference type="EMBL" id="TNY30457.1"/>
    </source>
</evidence>
<keyword evidence="3" id="KW-1003">Cell membrane</keyword>
<dbReference type="PANTHER" id="PTHR37937">
    <property type="entry name" value="CONJUGATIVE TRANSFER: DNA TRANSPORT"/>
    <property type="match status" value="1"/>
</dbReference>
<comment type="caution">
    <text evidence="8">The sequence shown here is derived from an EMBL/GenBank/DDBJ whole genome shotgun (WGS) entry which is preliminary data.</text>
</comment>
<dbReference type="PANTHER" id="PTHR37937:SF1">
    <property type="entry name" value="CONJUGATIVE TRANSFER: DNA TRANSPORT"/>
    <property type="match status" value="1"/>
</dbReference>
<keyword evidence="5" id="KW-1133">Transmembrane helix</keyword>
<protein>
    <recommendedName>
        <fullName evidence="10">Type IV secretory system conjugative DNA transfer family protein</fullName>
    </recommendedName>
</protein>
<comment type="subcellular location">
    <subcellularLocation>
        <location evidence="1">Cell membrane</location>
        <topology evidence="1">Multi-pass membrane protein</topology>
    </subcellularLocation>
</comment>
<evidence type="ECO:0000256" key="7">
    <source>
        <dbReference type="SAM" id="MobiDB-lite"/>
    </source>
</evidence>
<evidence type="ECO:0008006" key="10">
    <source>
        <dbReference type="Google" id="ProtNLM"/>
    </source>
</evidence>
<reference evidence="8 9" key="1">
    <citation type="submission" date="2019-06" db="EMBL/GenBank/DDBJ databases">
        <title>Genome of new Rhodobacteraceae sp. SM1903.</title>
        <authorList>
            <person name="Ren X."/>
        </authorList>
    </citation>
    <scope>NUCLEOTIDE SEQUENCE [LARGE SCALE GENOMIC DNA]</scope>
    <source>
        <strain evidence="8 9">SM1903</strain>
    </source>
</reference>
<organism evidence="8 9">
    <name type="scientific">Pelagovum pacificum</name>
    <dbReference type="NCBI Taxonomy" id="2588711"/>
    <lineage>
        <taxon>Bacteria</taxon>
        <taxon>Pseudomonadati</taxon>
        <taxon>Pseudomonadota</taxon>
        <taxon>Alphaproteobacteria</taxon>
        <taxon>Rhodobacterales</taxon>
        <taxon>Paracoccaceae</taxon>
        <taxon>Pelagovum</taxon>
    </lineage>
</organism>
<evidence type="ECO:0000256" key="2">
    <source>
        <dbReference type="ARBA" id="ARBA00008806"/>
    </source>
</evidence>
<dbReference type="InterPro" id="IPR003688">
    <property type="entry name" value="TraG/VirD4"/>
</dbReference>
<dbReference type="AlphaFoldDB" id="A0A5C5GA81"/>
<dbReference type="InterPro" id="IPR051539">
    <property type="entry name" value="T4SS-coupling_protein"/>
</dbReference>
<dbReference type="SUPFAM" id="SSF52540">
    <property type="entry name" value="P-loop containing nucleoside triphosphate hydrolases"/>
    <property type="match status" value="1"/>
</dbReference>
<keyword evidence="9" id="KW-1185">Reference proteome</keyword>
<evidence type="ECO:0000256" key="5">
    <source>
        <dbReference type="ARBA" id="ARBA00022989"/>
    </source>
</evidence>
<feature type="region of interest" description="Disordered" evidence="7">
    <location>
        <begin position="1"/>
        <end position="23"/>
    </location>
</feature>
<feature type="region of interest" description="Disordered" evidence="7">
    <location>
        <begin position="425"/>
        <end position="445"/>
    </location>
</feature>
<dbReference type="Pfam" id="PF02534">
    <property type="entry name" value="T4SS-DNA_transf"/>
    <property type="match status" value="1"/>
</dbReference>
<evidence type="ECO:0000256" key="1">
    <source>
        <dbReference type="ARBA" id="ARBA00004651"/>
    </source>
</evidence>
<accession>A0A5C5GA81</accession>
<dbReference type="Proteomes" id="UP000314011">
    <property type="component" value="Unassembled WGS sequence"/>
</dbReference>
<evidence type="ECO:0000256" key="4">
    <source>
        <dbReference type="ARBA" id="ARBA00022692"/>
    </source>
</evidence>
<feature type="compositionally biased region" description="Basic and acidic residues" evidence="7">
    <location>
        <begin position="1"/>
        <end position="11"/>
    </location>
</feature>
<evidence type="ECO:0000256" key="6">
    <source>
        <dbReference type="ARBA" id="ARBA00023136"/>
    </source>
</evidence>